<sequence>MSQHFSMLNLNWALRDMAVGTLPFFIVFGGAAPYIPQYLEIRRLKNSDGFSPYVCLALIVANLLRIGFWFGQPFPTPLLFQSFLMVTTMMFMLHACVKYRQTRFADEKDHFISDLEWSYFWQWSDYASYVKFTALFVVLVGVPCFTFSPYYFFVQTLGFVALFIEALLGVPQFLQNYKHSSTIGMSLEMVLMWTVGDLFKTIYFLMSKSPVQFTVCSCIQISVDFAILLQFIYYSRKQTKTDTRLVA</sequence>
<accession>A0A5K3ETI4</accession>
<evidence type="ECO:0000256" key="8">
    <source>
        <dbReference type="SAM" id="Phobius"/>
    </source>
</evidence>
<dbReference type="InterPro" id="IPR006603">
    <property type="entry name" value="PQ-loop_rpt"/>
</dbReference>
<evidence type="ECO:0000256" key="6">
    <source>
        <dbReference type="ARBA" id="ARBA00040648"/>
    </source>
</evidence>
<dbReference type="FunFam" id="1.20.1280.290:FF:000008">
    <property type="entry name" value="PQ-loop repeat-containing protein 1"/>
    <property type="match status" value="1"/>
</dbReference>
<dbReference type="PANTHER" id="PTHR14856:SF9">
    <property type="entry name" value="PQ-LOOP REPEAT-CONTAINING PROTEIN 1"/>
    <property type="match status" value="1"/>
</dbReference>
<keyword evidence="4 8" id="KW-1133">Transmembrane helix</keyword>
<evidence type="ECO:0000256" key="2">
    <source>
        <dbReference type="ARBA" id="ARBA00022692"/>
    </source>
</evidence>
<feature type="transmembrane region" description="Helical" evidence="8">
    <location>
        <begin position="129"/>
        <end position="151"/>
    </location>
</feature>
<keyword evidence="3" id="KW-0677">Repeat</keyword>
<feature type="transmembrane region" description="Helical" evidence="8">
    <location>
        <begin position="78"/>
        <end position="97"/>
    </location>
</feature>
<dbReference type="FunFam" id="1.20.1280.290:FF:000005">
    <property type="entry name" value="PQ-loop repeat-containing protein 1"/>
    <property type="match status" value="1"/>
</dbReference>
<keyword evidence="5 8" id="KW-0472">Membrane</keyword>
<feature type="transmembrane region" description="Helical" evidence="8">
    <location>
        <begin position="211"/>
        <end position="234"/>
    </location>
</feature>
<dbReference type="Pfam" id="PF04193">
    <property type="entry name" value="PQ-loop"/>
    <property type="match status" value="2"/>
</dbReference>
<dbReference type="GO" id="GO:0016020">
    <property type="term" value="C:membrane"/>
    <property type="evidence" value="ECO:0007669"/>
    <property type="project" value="UniProtKB-SubCell"/>
</dbReference>
<dbReference type="WBParaSite" id="MCU_002518-RB">
    <property type="protein sequence ID" value="MCU_002518-RB"/>
    <property type="gene ID" value="MCU_002518"/>
</dbReference>
<feature type="transmembrane region" description="Helical" evidence="8">
    <location>
        <begin position="12"/>
        <end position="32"/>
    </location>
</feature>
<evidence type="ECO:0000256" key="1">
    <source>
        <dbReference type="ARBA" id="ARBA00004141"/>
    </source>
</evidence>
<evidence type="ECO:0000256" key="5">
    <source>
        <dbReference type="ARBA" id="ARBA00023136"/>
    </source>
</evidence>
<evidence type="ECO:0000256" key="4">
    <source>
        <dbReference type="ARBA" id="ARBA00022989"/>
    </source>
</evidence>
<name>A0A5K3ETI4_MESCO</name>
<dbReference type="SMART" id="SM00679">
    <property type="entry name" value="CTNS"/>
    <property type="match status" value="2"/>
</dbReference>
<evidence type="ECO:0000256" key="7">
    <source>
        <dbReference type="ARBA" id="ARBA00043159"/>
    </source>
</evidence>
<protein>
    <recommendedName>
        <fullName evidence="6">Solute carrier family 66 member 2</fullName>
    </recommendedName>
    <alternativeName>
        <fullName evidence="7">PQ-loop repeat-containing protein 1</fullName>
    </alternativeName>
</protein>
<dbReference type="InterPro" id="IPR052241">
    <property type="entry name" value="SLC66/Scramblase_ANY1"/>
</dbReference>
<dbReference type="WBParaSite" id="MCU_002518-RA">
    <property type="protein sequence ID" value="MCU_002518-RA"/>
    <property type="gene ID" value="MCU_002518"/>
</dbReference>
<keyword evidence="2 8" id="KW-0812">Transmembrane</keyword>
<evidence type="ECO:0000256" key="3">
    <source>
        <dbReference type="ARBA" id="ARBA00022737"/>
    </source>
</evidence>
<dbReference type="GO" id="GO:0005802">
    <property type="term" value="C:trans-Golgi network"/>
    <property type="evidence" value="ECO:0007669"/>
    <property type="project" value="TreeGrafter"/>
</dbReference>
<reference evidence="9 10" key="1">
    <citation type="submission" date="2019-11" db="UniProtKB">
        <authorList>
            <consortium name="WormBaseParasite"/>
        </authorList>
    </citation>
    <scope>IDENTIFICATION</scope>
</reference>
<feature type="transmembrane region" description="Helical" evidence="8">
    <location>
        <begin position="53"/>
        <end position="72"/>
    </location>
</feature>
<dbReference type="GO" id="GO:0005768">
    <property type="term" value="C:endosome"/>
    <property type="evidence" value="ECO:0007669"/>
    <property type="project" value="TreeGrafter"/>
</dbReference>
<comment type="subcellular location">
    <subcellularLocation>
        <location evidence="1">Membrane</location>
        <topology evidence="1">Multi-pass membrane protein</topology>
    </subcellularLocation>
</comment>
<dbReference type="AlphaFoldDB" id="A0A5K3ETI4"/>
<organism evidence="10">
    <name type="scientific">Mesocestoides corti</name>
    <name type="common">Flatworm</name>
    <dbReference type="NCBI Taxonomy" id="53468"/>
    <lineage>
        <taxon>Eukaryota</taxon>
        <taxon>Metazoa</taxon>
        <taxon>Spiralia</taxon>
        <taxon>Lophotrochozoa</taxon>
        <taxon>Platyhelminthes</taxon>
        <taxon>Cestoda</taxon>
        <taxon>Eucestoda</taxon>
        <taxon>Cyclophyllidea</taxon>
        <taxon>Mesocestoididae</taxon>
        <taxon>Mesocestoides</taxon>
    </lineage>
</organism>
<evidence type="ECO:0000313" key="9">
    <source>
        <dbReference type="WBParaSite" id="MCU_002518-RA"/>
    </source>
</evidence>
<dbReference type="PANTHER" id="PTHR14856">
    <property type="entry name" value="PQ-LOOP REPEAT-CONTAINING PROTEIN 1-LIKE PROTEIN"/>
    <property type="match status" value="1"/>
</dbReference>
<dbReference type="GO" id="GO:0042147">
    <property type="term" value="P:retrograde transport, endosome to Golgi"/>
    <property type="evidence" value="ECO:0007669"/>
    <property type="project" value="TreeGrafter"/>
</dbReference>
<dbReference type="GO" id="GO:0005829">
    <property type="term" value="C:cytosol"/>
    <property type="evidence" value="ECO:0007669"/>
    <property type="project" value="GOC"/>
</dbReference>
<dbReference type="GO" id="GO:0045332">
    <property type="term" value="P:phospholipid translocation"/>
    <property type="evidence" value="ECO:0007669"/>
    <property type="project" value="TreeGrafter"/>
</dbReference>
<proteinExistence type="predicted"/>
<dbReference type="Gene3D" id="1.20.1280.290">
    <property type="match status" value="2"/>
</dbReference>
<evidence type="ECO:0000313" key="10">
    <source>
        <dbReference type="WBParaSite" id="MCU_002518-RB"/>
    </source>
</evidence>